<accession>A0A934J1F7</accession>
<organism evidence="1 2">
    <name type="scientific">Paenibacillus roseus</name>
    <dbReference type="NCBI Taxonomy" id="2798579"/>
    <lineage>
        <taxon>Bacteria</taxon>
        <taxon>Bacillati</taxon>
        <taxon>Bacillota</taxon>
        <taxon>Bacilli</taxon>
        <taxon>Bacillales</taxon>
        <taxon>Paenibacillaceae</taxon>
        <taxon>Paenibacillus</taxon>
    </lineage>
</organism>
<comment type="caution">
    <text evidence="1">The sequence shown here is derived from an EMBL/GenBank/DDBJ whole genome shotgun (WGS) entry which is preliminary data.</text>
</comment>
<proteinExistence type="predicted"/>
<sequence>MADIVLLRCDNNYARNAARVTLSSSSSAAPSILLGTSMAAALEQLTNAGFSIQSGSADGAGFSFTLIRGEQPENPGIIDYFKDKIGENVTIETLAGTVGGTVLNVGIDVIKLQEPAGDILLVRAAQINAAYP</sequence>
<dbReference type="AlphaFoldDB" id="A0A934J1F7"/>
<dbReference type="EMBL" id="JAELUP010000103">
    <property type="protein sequence ID" value="MBJ6363046.1"/>
    <property type="molecule type" value="Genomic_DNA"/>
</dbReference>
<protein>
    <submittedName>
        <fullName evidence="1">DUF2642 domain-containing protein</fullName>
    </submittedName>
</protein>
<name>A0A934J1F7_9BACL</name>
<gene>
    <name evidence="1" type="ORF">JFN88_17735</name>
</gene>
<dbReference type="RefSeq" id="WP_199020631.1">
    <property type="nucleotide sequence ID" value="NZ_JAELUP010000103.1"/>
</dbReference>
<reference evidence="1" key="1">
    <citation type="submission" date="2020-12" db="EMBL/GenBank/DDBJ databases">
        <authorList>
            <person name="Huq M.A."/>
        </authorList>
    </citation>
    <scope>NUCLEOTIDE SEQUENCE</scope>
    <source>
        <strain evidence="1">MAHUQ-46</strain>
    </source>
</reference>
<dbReference type="Proteomes" id="UP000640274">
    <property type="component" value="Unassembled WGS sequence"/>
</dbReference>
<evidence type="ECO:0000313" key="1">
    <source>
        <dbReference type="EMBL" id="MBJ6363046.1"/>
    </source>
</evidence>
<evidence type="ECO:0000313" key="2">
    <source>
        <dbReference type="Proteomes" id="UP000640274"/>
    </source>
</evidence>
<keyword evidence="2" id="KW-1185">Reference proteome</keyword>